<dbReference type="InterPro" id="IPR003474">
    <property type="entry name" value="Glcn_transporter"/>
</dbReference>
<name>A0A644Y6U0_9ZZZZ</name>
<keyword evidence="1" id="KW-0472">Membrane</keyword>
<accession>A0A644Y6U0</accession>
<dbReference type="PANTHER" id="PTHR30354">
    <property type="entry name" value="GNT FAMILY GLUCONATE TRANSPORTER"/>
    <property type="match status" value="1"/>
</dbReference>
<dbReference type="GO" id="GO:0005886">
    <property type="term" value="C:plasma membrane"/>
    <property type="evidence" value="ECO:0007669"/>
    <property type="project" value="TreeGrafter"/>
</dbReference>
<keyword evidence="1" id="KW-1133">Transmembrane helix</keyword>
<feature type="transmembrane region" description="Helical" evidence="1">
    <location>
        <begin position="44"/>
        <end position="61"/>
    </location>
</feature>
<dbReference type="AlphaFoldDB" id="A0A644Y6U0"/>
<sequence length="185" mass="19136">MRAGLPVETSVMIGVLAAVILMWKRIEGGIWAWVKVFNKGAADSGVAILNTAIVVGFGGVVKNTQGFADLVANLKNLNMSPLFFVMITVAICAGACGSASGGMGVAFGALKDTYVALGASMPYVHRISAIAAGTLDTLPHQGAQITLLGICKLSHKEAYYDIAITQIAIPFIACFAFIGLAAMGL</sequence>
<dbReference type="PANTHER" id="PTHR30354:SF7">
    <property type="entry name" value="BLL7963 PROTEIN"/>
    <property type="match status" value="1"/>
</dbReference>
<evidence type="ECO:0000313" key="2">
    <source>
        <dbReference type="EMBL" id="MPM23661.1"/>
    </source>
</evidence>
<dbReference type="EMBL" id="VSSQ01004084">
    <property type="protein sequence ID" value="MPM23661.1"/>
    <property type="molecule type" value="Genomic_DNA"/>
</dbReference>
<feature type="transmembrane region" description="Helical" evidence="1">
    <location>
        <begin position="6"/>
        <end position="23"/>
    </location>
</feature>
<gene>
    <name evidence="2" type="ORF">SDC9_70135</name>
</gene>
<organism evidence="2">
    <name type="scientific">bioreactor metagenome</name>
    <dbReference type="NCBI Taxonomy" id="1076179"/>
    <lineage>
        <taxon>unclassified sequences</taxon>
        <taxon>metagenomes</taxon>
        <taxon>ecological metagenomes</taxon>
    </lineage>
</organism>
<evidence type="ECO:0000256" key="1">
    <source>
        <dbReference type="SAM" id="Phobius"/>
    </source>
</evidence>
<dbReference type="GO" id="GO:0015128">
    <property type="term" value="F:gluconate transmembrane transporter activity"/>
    <property type="evidence" value="ECO:0007669"/>
    <property type="project" value="InterPro"/>
</dbReference>
<reference evidence="2" key="1">
    <citation type="submission" date="2019-08" db="EMBL/GenBank/DDBJ databases">
        <authorList>
            <person name="Kucharzyk K."/>
            <person name="Murdoch R.W."/>
            <person name="Higgins S."/>
            <person name="Loffler F."/>
        </authorList>
    </citation>
    <scope>NUCLEOTIDE SEQUENCE</scope>
</reference>
<proteinExistence type="predicted"/>
<feature type="transmembrane region" description="Helical" evidence="1">
    <location>
        <begin position="81"/>
        <end position="110"/>
    </location>
</feature>
<feature type="transmembrane region" description="Helical" evidence="1">
    <location>
        <begin position="162"/>
        <end position="183"/>
    </location>
</feature>
<protein>
    <submittedName>
        <fullName evidence="2">Uncharacterized protein</fullName>
    </submittedName>
</protein>
<comment type="caution">
    <text evidence="2">The sequence shown here is derived from an EMBL/GenBank/DDBJ whole genome shotgun (WGS) entry which is preliminary data.</text>
</comment>
<keyword evidence="1" id="KW-0812">Transmembrane</keyword>